<evidence type="ECO:0000313" key="8">
    <source>
        <dbReference type="EMBL" id="TZE82722.1"/>
    </source>
</evidence>
<dbReference type="InterPro" id="IPR001014">
    <property type="entry name" value="Ribosomal_uL23_CS"/>
</dbReference>
<name>A0A5D8QDZ3_9THEO</name>
<dbReference type="GO" id="GO:0019843">
    <property type="term" value="F:rRNA binding"/>
    <property type="evidence" value="ECO:0007669"/>
    <property type="project" value="UniProtKB-UniRule"/>
</dbReference>
<evidence type="ECO:0000256" key="4">
    <source>
        <dbReference type="ARBA" id="ARBA00022980"/>
    </source>
</evidence>
<dbReference type="SUPFAM" id="SSF54189">
    <property type="entry name" value="Ribosomal proteins S24e, L23 and L15e"/>
    <property type="match status" value="1"/>
</dbReference>
<dbReference type="InterPro" id="IPR013025">
    <property type="entry name" value="Ribosomal_uL23-like"/>
</dbReference>
<dbReference type="GO" id="GO:1990904">
    <property type="term" value="C:ribonucleoprotein complex"/>
    <property type="evidence" value="ECO:0007669"/>
    <property type="project" value="UniProtKB-KW"/>
</dbReference>
<accession>A0A5D8QDZ3</accession>
<dbReference type="EMBL" id="VTPS01000004">
    <property type="protein sequence ID" value="TZE82722.1"/>
    <property type="molecule type" value="Genomic_DNA"/>
</dbReference>
<evidence type="ECO:0000256" key="3">
    <source>
        <dbReference type="ARBA" id="ARBA00022884"/>
    </source>
</evidence>
<dbReference type="GO" id="GO:0003735">
    <property type="term" value="F:structural constituent of ribosome"/>
    <property type="evidence" value="ECO:0007669"/>
    <property type="project" value="InterPro"/>
</dbReference>
<evidence type="ECO:0000256" key="7">
    <source>
        <dbReference type="RuleBase" id="RU003934"/>
    </source>
</evidence>
<dbReference type="InterPro" id="IPR012678">
    <property type="entry name" value="Ribosomal_uL23/eL15/eS24_sf"/>
</dbReference>
<dbReference type="PROSITE" id="PS00050">
    <property type="entry name" value="RIBOSOMAL_L23"/>
    <property type="match status" value="1"/>
</dbReference>
<reference evidence="8 9" key="1">
    <citation type="submission" date="2019-08" db="EMBL/GenBank/DDBJ databases">
        <title>Calorimonas adulescens gen. nov., sp. nov., an anaerobic thermophilic bacterium from Sakhalin hot spring.</title>
        <authorList>
            <person name="Khomyakova M.A."/>
            <person name="Merkel A.Y."/>
            <person name="Novikov A."/>
            <person name="Bonch-Osmolovskaya E.A."/>
            <person name="Slobodkin A.I."/>
        </authorList>
    </citation>
    <scope>NUCLEOTIDE SEQUENCE [LARGE SCALE GENOMIC DNA]</scope>
    <source>
        <strain evidence="8 9">A05MB</strain>
    </source>
</reference>
<dbReference type="FunFam" id="3.30.70.330:FF:000001">
    <property type="entry name" value="50S ribosomal protein L23"/>
    <property type="match status" value="1"/>
</dbReference>
<protein>
    <recommendedName>
        <fullName evidence="6">Large ribosomal subunit protein uL23</fullName>
    </recommendedName>
</protein>
<dbReference type="AlphaFoldDB" id="A0A5D8QDZ3"/>
<dbReference type="RefSeq" id="WP_149544636.1">
    <property type="nucleotide sequence ID" value="NZ_VTPS01000004.1"/>
</dbReference>
<dbReference type="InterPro" id="IPR012677">
    <property type="entry name" value="Nucleotide-bd_a/b_plait_sf"/>
</dbReference>
<keyword evidence="2 6" id="KW-0699">rRNA-binding</keyword>
<sequence>MELHDVLIRPIVTEKTMEMMAEKKYAFVVDRNATKTQIKNAVENIFGVKVEKVYTANRIGKVKRVGRFEGRRPDWKRAIVKLTADSKGIEFFEGLM</sequence>
<gene>
    <name evidence="6" type="primary">rplW</name>
    <name evidence="8" type="ORF">FWJ32_03740</name>
</gene>
<evidence type="ECO:0000256" key="2">
    <source>
        <dbReference type="ARBA" id="ARBA00022730"/>
    </source>
</evidence>
<proteinExistence type="inferred from homology"/>
<dbReference type="Gene3D" id="3.30.70.330">
    <property type="match status" value="1"/>
</dbReference>
<dbReference type="Proteomes" id="UP000322976">
    <property type="component" value="Unassembled WGS sequence"/>
</dbReference>
<keyword evidence="4 6" id="KW-0689">Ribosomal protein</keyword>
<keyword evidence="3 6" id="KW-0694">RNA-binding</keyword>
<evidence type="ECO:0000256" key="1">
    <source>
        <dbReference type="ARBA" id="ARBA00006700"/>
    </source>
</evidence>
<organism evidence="8 9">
    <name type="scientific">Calorimonas adulescens</name>
    <dbReference type="NCBI Taxonomy" id="2606906"/>
    <lineage>
        <taxon>Bacteria</taxon>
        <taxon>Bacillati</taxon>
        <taxon>Bacillota</taxon>
        <taxon>Clostridia</taxon>
        <taxon>Thermoanaerobacterales</taxon>
        <taxon>Thermoanaerobacteraceae</taxon>
        <taxon>Calorimonas</taxon>
    </lineage>
</organism>
<keyword evidence="5 6" id="KW-0687">Ribonucleoprotein</keyword>
<comment type="function">
    <text evidence="6">One of the early assembly proteins it binds 23S rRNA. One of the proteins that surrounds the polypeptide exit tunnel on the outside of the ribosome. Forms the main docking site for trigger factor binding to the ribosome.</text>
</comment>
<dbReference type="PANTHER" id="PTHR11620">
    <property type="entry name" value="60S RIBOSOMAL PROTEIN L23A"/>
    <property type="match status" value="1"/>
</dbReference>
<evidence type="ECO:0000256" key="5">
    <source>
        <dbReference type="ARBA" id="ARBA00023274"/>
    </source>
</evidence>
<dbReference type="HAMAP" id="MF_01369_B">
    <property type="entry name" value="Ribosomal_uL23_B"/>
    <property type="match status" value="1"/>
</dbReference>
<evidence type="ECO:0000313" key="9">
    <source>
        <dbReference type="Proteomes" id="UP000322976"/>
    </source>
</evidence>
<dbReference type="GO" id="GO:0005840">
    <property type="term" value="C:ribosome"/>
    <property type="evidence" value="ECO:0007669"/>
    <property type="project" value="UniProtKB-KW"/>
</dbReference>
<dbReference type="NCBIfam" id="NF004366">
    <property type="entry name" value="PRK05738.3-2"/>
    <property type="match status" value="1"/>
</dbReference>
<evidence type="ECO:0000256" key="6">
    <source>
        <dbReference type="HAMAP-Rule" id="MF_01369"/>
    </source>
</evidence>
<comment type="similarity">
    <text evidence="1 6 7">Belongs to the universal ribosomal protein uL23 family.</text>
</comment>
<dbReference type="NCBIfam" id="NF004363">
    <property type="entry name" value="PRK05738.2-4"/>
    <property type="match status" value="1"/>
</dbReference>
<comment type="caution">
    <text evidence="8">The sequence shown here is derived from an EMBL/GenBank/DDBJ whole genome shotgun (WGS) entry which is preliminary data.</text>
</comment>
<dbReference type="Pfam" id="PF00276">
    <property type="entry name" value="Ribosomal_L23"/>
    <property type="match status" value="1"/>
</dbReference>
<dbReference type="GO" id="GO:0006412">
    <property type="term" value="P:translation"/>
    <property type="evidence" value="ECO:0007669"/>
    <property type="project" value="UniProtKB-UniRule"/>
</dbReference>
<keyword evidence="9" id="KW-1185">Reference proteome</keyword>
<comment type="subunit">
    <text evidence="6">Part of the 50S ribosomal subunit. Contacts protein L29, and trigger factor when it is bound to the ribosome.</text>
</comment>